<sequence>MFVSIPKIELGKLILDRQRGSVSKSEEVSVMPGGRRSLARSSTSRQPPPPPNTLPLSEDAHKSRSPGQTTPDTPVSRIISPKHIPIPSVPHDGSVMFEVVMFLFTATASFLQFLHLYRTVWWLPQSYTKYAMNFYLMDPYLVGFIATILSRRLVYCMLSHVVMSWSSVNLWPLLQQLLRYTIFHTLCVTNSNGCFNFLKLLLLTIVLVMLVWCAYNIMQIHPIVNIFYLCYPISVYFILFGLSVSPFFDVNELPSLTKDECKVRTFNGKPIHNCSLSPQTVREEVELLKTDFNNRMKQILFSSVLNAYYSGFVPCCFAQNHLYYDVYWATQHLVFVWLGCFTMYLVHCYPVKYCDVLHRAALHLGRWARLEGRTSHLPTHIWADSTLWHQGALVKHCKEMYRAEGISIAAEPGNQTHSRFYAVFSNPSCLVFMLLFLQLAMVLMQLVILVGSSEWYQIISVSLLLFANYYTLFKLFRDYLICWKVYKAEQMIQEKIGG</sequence>
<keyword evidence="4 7" id="KW-1133">Transmembrane helix</keyword>
<comment type="subcellular location">
    <subcellularLocation>
        <location evidence="1">Membrane</location>
        <topology evidence="1">Multi-pass membrane protein</topology>
    </subcellularLocation>
</comment>
<feature type="transmembrane region" description="Helical" evidence="7">
    <location>
        <begin position="455"/>
        <end position="473"/>
    </location>
</feature>
<feature type="region of interest" description="Disordered" evidence="6">
    <location>
        <begin position="18"/>
        <end position="79"/>
    </location>
</feature>
<protein>
    <recommendedName>
        <fullName evidence="9">Transmembrane protein 39A</fullName>
    </recommendedName>
</protein>
<evidence type="ECO:0000256" key="5">
    <source>
        <dbReference type="ARBA" id="ARBA00023136"/>
    </source>
</evidence>
<proteinExistence type="inferred from homology"/>
<feature type="transmembrane region" description="Helical" evidence="7">
    <location>
        <begin position="226"/>
        <end position="248"/>
    </location>
</feature>
<evidence type="ECO:0008006" key="9">
    <source>
        <dbReference type="Google" id="ProtNLM"/>
    </source>
</evidence>
<feature type="transmembrane region" description="Helical" evidence="7">
    <location>
        <begin position="200"/>
        <end position="220"/>
    </location>
</feature>
<feature type="transmembrane region" description="Helical" evidence="7">
    <location>
        <begin position="429"/>
        <end position="449"/>
    </location>
</feature>
<evidence type="ECO:0000256" key="2">
    <source>
        <dbReference type="ARBA" id="ARBA00010737"/>
    </source>
</evidence>
<dbReference type="GO" id="GO:0016020">
    <property type="term" value="C:membrane"/>
    <property type="evidence" value="ECO:0007669"/>
    <property type="project" value="UniProtKB-SubCell"/>
</dbReference>
<keyword evidence="3 7" id="KW-0812">Transmembrane</keyword>
<dbReference type="Pfam" id="PF10271">
    <property type="entry name" value="Tmp39"/>
    <property type="match status" value="1"/>
</dbReference>
<feature type="transmembrane region" description="Helical" evidence="7">
    <location>
        <begin position="326"/>
        <end position="346"/>
    </location>
</feature>
<dbReference type="AlphaFoldDB" id="A0A7R9FKC7"/>
<evidence type="ECO:0000256" key="7">
    <source>
        <dbReference type="SAM" id="Phobius"/>
    </source>
</evidence>
<name>A0A7R9FKC7_9NEOP</name>
<dbReference type="PANTHER" id="PTHR12995">
    <property type="entry name" value="FI21814P1"/>
    <property type="match status" value="1"/>
</dbReference>
<evidence type="ECO:0000256" key="6">
    <source>
        <dbReference type="SAM" id="MobiDB-lite"/>
    </source>
</evidence>
<evidence type="ECO:0000256" key="3">
    <source>
        <dbReference type="ARBA" id="ARBA00022692"/>
    </source>
</evidence>
<dbReference type="PANTHER" id="PTHR12995:SF4">
    <property type="entry name" value="FI21814P1"/>
    <property type="match status" value="1"/>
</dbReference>
<feature type="compositionally biased region" description="Basic and acidic residues" evidence="6">
    <location>
        <begin position="18"/>
        <end position="27"/>
    </location>
</feature>
<feature type="transmembrane region" description="Helical" evidence="7">
    <location>
        <begin position="134"/>
        <end position="154"/>
    </location>
</feature>
<comment type="similarity">
    <text evidence="2">Belongs to the TMEM39 family.</text>
</comment>
<dbReference type="EMBL" id="OE000738">
    <property type="protein sequence ID" value="CAD7454866.1"/>
    <property type="molecule type" value="Genomic_DNA"/>
</dbReference>
<keyword evidence="5 7" id="KW-0472">Membrane</keyword>
<feature type="transmembrane region" description="Helical" evidence="7">
    <location>
        <begin position="95"/>
        <end position="114"/>
    </location>
</feature>
<accession>A0A7R9FKC7</accession>
<organism evidence="8">
    <name type="scientific">Timema tahoe</name>
    <dbReference type="NCBI Taxonomy" id="61484"/>
    <lineage>
        <taxon>Eukaryota</taxon>
        <taxon>Metazoa</taxon>
        <taxon>Ecdysozoa</taxon>
        <taxon>Arthropoda</taxon>
        <taxon>Hexapoda</taxon>
        <taxon>Insecta</taxon>
        <taxon>Pterygota</taxon>
        <taxon>Neoptera</taxon>
        <taxon>Polyneoptera</taxon>
        <taxon>Phasmatodea</taxon>
        <taxon>Timematodea</taxon>
        <taxon>Timematoidea</taxon>
        <taxon>Timematidae</taxon>
        <taxon>Timema</taxon>
    </lineage>
</organism>
<dbReference type="InterPro" id="IPR019397">
    <property type="entry name" value="Uncharacterised_TMEM39"/>
</dbReference>
<reference evidence="8" key="1">
    <citation type="submission" date="2020-11" db="EMBL/GenBank/DDBJ databases">
        <authorList>
            <person name="Tran Van P."/>
        </authorList>
    </citation>
    <scope>NUCLEOTIDE SEQUENCE</scope>
</reference>
<evidence type="ECO:0000313" key="8">
    <source>
        <dbReference type="EMBL" id="CAD7454866.1"/>
    </source>
</evidence>
<gene>
    <name evidence="8" type="ORF">TTEB3V08_LOCUS2957</name>
</gene>
<evidence type="ECO:0000256" key="4">
    <source>
        <dbReference type="ARBA" id="ARBA00022989"/>
    </source>
</evidence>
<evidence type="ECO:0000256" key="1">
    <source>
        <dbReference type="ARBA" id="ARBA00004141"/>
    </source>
</evidence>